<dbReference type="Proteomes" id="UP000824469">
    <property type="component" value="Unassembled WGS sequence"/>
</dbReference>
<dbReference type="GO" id="GO:0005524">
    <property type="term" value="F:ATP binding"/>
    <property type="evidence" value="ECO:0007669"/>
    <property type="project" value="InterPro"/>
</dbReference>
<accession>A0AA38GRV2</accession>
<dbReference type="Gene3D" id="3.30.200.20">
    <property type="entry name" value="Phosphorylase Kinase, domain 1"/>
    <property type="match status" value="1"/>
</dbReference>
<keyword evidence="3" id="KW-1185">Reference proteome</keyword>
<dbReference type="PROSITE" id="PS50011">
    <property type="entry name" value="PROTEIN_KINASE_DOM"/>
    <property type="match status" value="1"/>
</dbReference>
<comment type="caution">
    <text evidence="2">The sequence shown here is derived from an EMBL/GenBank/DDBJ whole genome shotgun (WGS) entry which is preliminary data.</text>
</comment>
<dbReference type="GO" id="GO:0004672">
    <property type="term" value="F:protein kinase activity"/>
    <property type="evidence" value="ECO:0007669"/>
    <property type="project" value="InterPro"/>
</dbReference>
<evidence type="ECO:0000313" key="2">
    <source>
        <dbReference type="EMBL" id="KAH9327218.1"/>
    </source>
</evidence>
<feature type="non-terminal residue" evidence="2">
    <location>
        <position position="169"/>
    </location>
</feature>
<evidence type="ECO:0000259" key="1">
    <source>
        <dbReference type="PROSITE" id="PS50011"/>
    </source>
</evidence>
<sequence>MDGIGKWLEKRKTETKVAIKERRCRNPERRTWEISMEKPARYHAVIELDKKYILSNVLGMGGIGVVVSAREIDSEGREERIAIKRVEFRERVEKTVERYVRELRIIGKIHHPFIVKVKGVINQAMCVEEFHEYFVVMERMNLSLQELKEVHIMQGTKFKPEVVRVIMAQ</sequence>
<dbReference type="InterPro" id="IPR000719">
    <property type="entry name" value="Prot_kinase_dom"/>
</dbReference>
<dbReference type="AlphaFoldDB" id="A0AA38GRV2"/>
<proteinExistence type="predicted"/>
<organism evidence="2 3">
    <name type="scientific">Taxus chinensis</name>
    <name type="common">Chinese yew</name>
    <name type="synonym">Taxus wallichiana var. chinensis</name>
    <dbReference type="NCBI Taxonomy" id="29808"/>
    <lineage>
        <taxon>Eukaryota</taxon>
        <taxon>Viridiplantae</taxon>
        <taxon>Streptophyta</taxon>
        <taxon>Embryophyta</taxon>
        <taxon>Tracheophyta</taxon>
        <taxon>Spermatophyta</taxon>
        <taxon>Pinopsida</taxon>
        <taxon>Pinidae</taxon>
        <taxon>Conifers II</taxon>
        <taxon>Cupressales</taxon>
        <taxon>Taxaceae</taxon>
        <taxon>Taxus</taxon>
    </lineage>
</organism>
<dbReference type="InterPro" id="IPR011009">
    <property type="entry name" value="Kinase-like_dom_sf"/>
</dbReference>
<reference evidence="2 3" key="1">
    <citation type="journal article" date="2021" name="Nat. Plants">
        <title>The Taxus genome provides insights into paclitaxel biosynthesis.</title>
        <authorList>
            <person name="Xiong X."/>
            <person name="Gou J."/>
            <person name="Liao Q."/>
            <person name="Li Y."/>
            <person name="Zhou Q."/>
            <person name="Bi G."/>
            <person name="Li C."/>
            <person name="Du R."/>
            <person name="Wang X."/>
            <person name="Sun T."/>
            <person name="Guo L."/>
            <person name="Liang H."/>
            <person name="Lu P."/>
            <person name="Wu Y."/>
            <person name="Zhang Z."/>
            <person name="Ro D.K."/>
            <person name="Shang Y."/>
            <person name="Huang S."/>
            <person name="Yan J."/>
        </authorList>
    </citation>
    <scope>NUCLEOTIDE SEQUENCE [LARGE SCALE GENOMIC DNA]</scope>
    <source>
        <strain evidence="2">Ta-2019</strain>
    </source>
</reference>
<evidence type="ECO:0000313" key="3">
    <source>
        <dbReference type="Proteomes" id="UP000824469"/>
    </source>
</evidence>
<feature type="domain" description="Protein kinase" evidence="1">
    <location>
        <begin position="52"/>
        <end position="169"/>
    </location>
</feature>
<dbReference type="EMBL" id="JAHRHJ020000002">
    <property type="protein sequence ID" value="KAH9327218.1"/>
    <property type="molecule type" value="Genomic_DNA"/>
</dbReference>
<protein>
    <recommendedName>
        <fullName evidence="1">Protein kinase domain-containing protein</fullName>
    </recommendedName>
</protein>
<dbReference type="SUPFAM" id="SSF56112">
    <property type="entry name" value="Protein kinase-like (PK-like)"/>
    <property type="match status" value="1"/>
</dbReference>
<dbReference type="Pfam" id="PF00069">
    <property type="entry name" value="Pkinase"/>
    <property type="match status" value="1"/>
</dbReference>
<gene>
    <name evidence="2" type="ORF">KI387_007396</name>
</gene>
<name>A0AA38GRV2_TAXCH</name>